<keyword evidence="2" id="KW-0813">Transport</keyword>
<dbReference type="PROSITE" id="PS50850">
    <property type="entry name" value="MFS"/>
    <property type="match status" value="1"/>
</dbReference>
<dbReference type="PANTHER" id="PTHR42718:SF46">
    <property type="entry name" value="BLR6921 PROTEIN"/>
    <property type="match status" value="1"/>
</dbReference>
<proteinExistence type="predicted"/>
<name>A0A326UAW7_THEHA</name>
<comment type="caution">
    <text evidence="9">The sequence shown here is derived from an EMBL/GenBank/DDBJ whole genome shotgun (WGS) entry which is preliminary data.</text>
</comment>
<keyword evidence="6 7" id="KW-0472">Membrane</keyword>
<dbReference type="InterPro" id="IPR011701">
    <property type="entry name" value="MFS"/>
</dbReference>
<dbReference type="SUPFAM" id="SSF103473">
    <property type="entry name" value="MFS general substrate transporter"/>
    <property type="match status" value="1"/>
</dbReference>
<evidence type="ECO:0000256" key="7">
    <source>
        <dbReference type="SAM" id="Phobius"/>
    </source>
</evidence>
<sequence>MGITAIFMGTFGVQPYLLTIWLQQVHHVSPLEAGLVSLPLSLAVMVGTNLGGALATRIGTRATLALGLAIGAVMFVVLAFVLPPSGPYLLNLLIVGIIAGLGQGIVWTAMWIAAAAGTHEQEQGIASGMASTTQQVGNALGLAVFEAVAYAGVSGLSGGNIEGVLNQGIQNAFLIAAIPMAVGLLIALIVLRSRAHEPKGEPIPAGA</sequence>
<dbReference type="AlphaFoldDB" id="A0A326UAW7"/>
<evidence type="ECO:0000256" key="2">
    <source>
        <dbReference type="ARBA" id="ARBA00022448"/>
    </source>
</evidence>
<feature type="transmembrane region" description="Helical" evidence="7">
    <location>
        <begin position="35"/>
        <end position="55"/>
    </location>
</feature>
<evidence type="ECO:0000313" key="10">
    <source>
        <dbReference type="Proteomes" id="UP000248806"/>
    </source>
</evidence>
<keyword evidence="5 7" id="KW-1133">Transmembrane helix</keyword>
<feature type="transmembrane region" description="Helical" evidence="7">
    <location>
        <begin position="62"/>
        <end position="82"/>
    </location>
</feature>
<dbReference type="Proteomes" id="UP000248806">
    <property type="component" value="Unassembled WGS sequence"/>
</dbReference>
<evidence type="ECO:0000313" key="9">
    <source>
        <dbReference type="EMBL" id="PZW32729.1"/>
    </source>
</evidence>
<comment type="subcellular location">
    <subcellularLocation>
        <location evidence="1">Cell membrane</location>
        <topology evidence="1">Multi-pass membrane protein</topology>
    </subcellularLocation>
</comment>
<dbReference type="Gene3D" id="1.20.1250.20">
    <property type="entry name" value="MFS general substrate transporter like domains"/>
    <property type="match status" value="1"/>
</dbReference>
<evidence type="ECO:0000256" key="4">
    <source>
        <dbReference type="ARBA" id="ARBA00022692"/>
    </source>
</evidence>
<dbReference type="PANTHER" id="PTHR42718">
    <property type="entry name" value="MAJOR FACILITATOR SUPERFAMILY MULTIDRUG TRANSPORTER MFSC"/>
    <property type="match status" value="1"/>
</dbReference>
<keyword evidence="3" id="KW-1003">Cell membrane</keyword>
<protein>
    <submittedName>
        <fullName evidence="9">MFS transporter</fullName>
    </submittedName>
</protein>
<reference evidence="9 10" key="1">
    <citation type="submission" date="2018-06" db="EMBL/GenBank/DDBJ databases">
        <title>Genomic Encyclopedia of Archaeal and Bacterial Type Strains, Phase II (KMG-II): from individual species to whole genera.</title>
        <authorList>
            <person name="Goeker M."/>
        </authorList>
    </citation>
    <scope>NUCLEOTIDE SEQUENCE [LARGE SCALE GENOMIC DNA]</scope>
    <source>
        <strain evidence="9 10">ATCC BAA-1881</strain>
    </source>
</reference>
<keyword evidence="10" id="KW-1185">Reference proteome</keyword>
<feature type="transmembrane region" description="Helical" evidence="7">
    <location>
        <begin position="136"/>
        <end position="153"/>
    </location>
</feature>
<feature type="transmembrane region" description="Helical" evidence="7">
    <location>
        <begin position="88"/>
        <end position="115"/>
    </location>
</feature>
<evidence type="ECO:0000256" key="5">
    <source>
        <dbReference type="ARBA" id="ARBA00022989"/>
    </source>
</evidence>
<dbReference type="GO" id="GO:0022857">
    <property type="term" value="F:transmembrane transporter activity"/>
    <property type="evidence" value="ECO:0007669"/>
    <property type="project" value="InterPro"/>
</dbReference>
<organism evidence="9 10">
    <name type="scientific">Thermosporothrix hazakensis</name>
    <dbReference type="NCBI Taxonomy" id="644383"/>
    <lineage>
        <taxon>Bacteria</taxon>
        <taxon>Bacillati</taxon>
        <taxon>Chloroflexota</taxon>
        <taxon>Ktedonobacteria</taxon>
        <taxon>Ktedonobacterales</taxon>
        <taxon>Thermosporotrichaceae</taxon>
        <taxon>Thermosporothrix</taxon>
    </lineage>
</organism>
<keyword evidence="4 7" id="KW-0812">Transmembrane</keyword>
<dbReference type="EMBL" id="QKUF01000004">
    <property type="protein sequence ID" value="PZW32729.1"/>
    <property type="molecule type" value="Genomic_DNA"/>
</dbReference>
<accession>A0A326UAW7</accession>
<feature type="transmembrane region" description="Helical" evidence="7">
    <location>
        <begin position="173"/>
        <end position="191"/>
    </location>
</feature>
<dbReference type="Pfam" id="PF07690">
    <property type="entry name" value="MFS_1"/>
    <property type="match status" value="1"/>
</dbReference>
<dbReference type="InterPro" id="IPR020846">
    <property type="entry name" value="MFS_dom"/>
</dbReference>
<evidence type="ECO:0000256" key="3">
    <source>
        <dbReference type="ARBA" id="ARBA00022475"/>
    </source>
</evidence>
<evidence type="ECO:0000256" key="6">
    <source>
        <dbReference type="ARBA" id="ARBA00023136"/>
    </source>
</evidence>
<dbReference type="InterPro" id="IPR036259">
    <property type="entry name" value="MFS_trans_sf"/>
</dbReference>
<evidence type="ECO:0000259" key="8">
    <source>
        <dbReference type="PROSITE" id="PS50850"/>
    </source>
</evidence>
<evidence type="ECO:0000256" key="1">
    <source>
        <dbReference type="ARBA" id="ARBA00004651"/>
    </source>
</evidence>
<gene>
    <name evidence="9" type="ORF">EI42_01821</name>
</gene>
<dbReference type="GO" id="GO:0005886">
    <property type="term" value="C:plasma membrane"/>
    <property type="evidence" value="ECO:0007669"/>
    <property type="project" value="UniProtKB-SubCell"/>
</dbReference>
<feature type="domain" description="Major facilitator superfamily (MFS) profile" evidence="8">
    <location>
        <begin position="1"/>
        <end position="195"/>
    </location>
</feature>